<feature type="compositionally biased region" description="Low complexity" evidence="1">
    <location>
        <begin position="1"/>
        <end position="14"/>
    </location>
</feature>
<name>A0ABR5YBA2_9SPHN</name>
<proteinExistence type="predicted"/>
<dbReference type="Gene3D" id="2.160.20.10">
    <property type="entry name" value="Single-stranded right-handed beta-helix, Pectin lyase-like"/>
    <property type="match status" value="1"/>
</dbReference>
<dbReference type="SUPFAM" id="SSF51126">
    <property type="entry name" value="Pectin lyase-like"/>
    <property type="match status" value="1"/>
</dbReference>
<evidence type="ECO:0008006" key="4">
    <source>
        <dbReference type="Google" id="ProtNLM"/>
    </source>
</evidence>
<dbReference type="InterPro" id="IPR011050">
    <property type="entry name" value="Pectin_lyase_fold/virulence"/>
</dbReference>
<dbReference type="EMBL" id="LQQO01000023">
    <property type="protein sequence ID" value="KZE13277.1"/>
    <property type="molecule type" value="Genomic_DNA"/>
</dbReference>
<dbReference type="InterPro" id="IPR012334">
    <property type="entry name" value="Pectin_lyas_fold"/>
</dbReference>
<keyword evidence="3" id="KW-1185">Reference proteome</keyword>
<evidence type="ECO:0000313" key="3">
    <source>
        <dbReference type="Proteomes" id="UP000076609"/>
    </source>
</evidence>
<comment type="caution">
    <text evidence="2">The sequence shown here is derived from an EMBL/GenBank/DDBJ whole genome shotgun (WGS) entry which is preliminary data.</text>
</comment>
<reference evidence="3" key="1">
    <citation type="submission" date="2016-01" db="EMBL/GenBank/DDBJ databases">
        <title>Draft genome of Chromobacterium sp. F49.</title>
        <authorList>
            <person name="Hong K.W."/>
        </authorList>
    </citation>
    <scope>NUCLEOTIDE SEQUENCE [LARGE SCALE GENOMIC DNA]</scope>
    <source>
        <strain evidence="3">CN3</strain>
    </source>
</reference>
<gene>
    <name evidence="2" type="ORF">AVT10_03660</name>
</gene>
<evidence type="ECO:0000313" key="2">
    <source>
        <dbReference type="EMBL" id="KZE13277.1"/>
    </source>
</evidence>
<evidence type="ECO:0000256" key="1">
    <source>
        <dbReference type="SAM" id="MobiDB-lite"/>
    </source>
</evidence>
<dbReference type="Proteomes" id="UP000076609">
    <property type="component" value="Unassembled WGS sequence"/>
</dbReference>
<accession>A0ABR5YBA2</accession>
<dbReference type="RefSeq" id="WP_066691065.1">
    <property type="nucleotide sequence ID" value="NZ_LQQO01000023.1"/>
</dbReference>
<sequence>MSTVLAAGAGATVARKQEDGPGPDTDALQMRYDALVKAGGGTLSLPAGTIKTSLNLHSRLVHLRGAGRSATVLQSADPARPVLQAQYADAAWDAVTISDLTVAGQGRRGIGFGHDPDQRALHSGRTIFRNVRFQDFETCVLRPNGNIGLWLEDCQFEDAAYHIRGTSAAWNGQVMHGGVLIARQCHFQRATAAVVRLRSEVAGSGQVTFEECLFENNPGSVIVLERFEGREGVPGVTLRSCWNEANATGARDHRLAIDGRAYDPVFLFARDVAAIELHDTPPGKTVLIGETSLTTRASALDLFEVVLADRSATIAHHEARLFGGRTIEGTTHSLTNANLKNEGPTGGVFHLLPRAMVSRTAVASANDTNACRAPILLRGTRNLQTRPAADAILPGEGRSQDILLDAKDHVFLNALDTLAPDQFVLWTFAYRRLGGDAPELQVTGDAAISTVTSLDRTDWTTLGGIALARNRIKSLGFWLRAERAGQIRIGGYQLLCFPTRQAATDMLNARLFVERPVGG</sequence>
<feature type="region of interest" description="Disordered" evidence="1">
    <location>
        <begin position="1"/>
        <end position="26"/>
    </location>
</feature>
<organism evidence="2 3">
    <name type="scientific">Sphingomonas hankookensis</name>
    <dbReference type="NCBI Taxonomy" id="563996"/>
    <lineage>
        <taxon>Bacteria</taxon>
        <taxon>Pseudomonadati</taxon>
        <taxon>Pseudomonadota</taxon>
        <taxon>Alphaproteobacteria</taxon>
        <taxon>Sphingomonadales</taxon>
        <taxon>Sphingomonadaceae</taxon>
        <taxon>Sphingomonas</taxon>
    </lineage>
</organism>
<protein>
    <recommendedName>
        <fullName evidence="4">Right handed beta helix domain-containing protein</fullName>
    </recommendedName>
</protein>